<dbReference type="Pfam" id="PF05127">
    <property type="entry name" value="NAT10_TcmA_helicase"/>
    <property type="match status" value="1"/>
</dbReference>
<dbReference type="GO" id="GO:0016746">
    <property type="term" value="F:acyltransferase activity"/>
    <property type="evidence" value="ECO:0007669"/>
    <property type="project" value="UniProtKB-KW"/>
</dbReference>
<dbReference type="Pfam" id="PF13718">
    <property type="entry name" value="GNAT_acetyltr_2"/>
    <property type="match status" value="1"/>
</dbReference>
<keyword evidence="2" id="KW-0819">tRNA processing</keyword>
<dbReference type="InterPro" id="IPR000182">
    <property type="entry name" value="GNAT_dom"/>
</dbReference>
<dbReference type="EC" id="2.3.1.-" evidence="9"/>
<feature type="domain" description="TmcA/NAT10 N-terminal" evidence="7">
    <location>
        <begin position="32"/>
        <end position="163"/>
    </location>
</feature>
<dbReference type="EMBL" id="JAVRHX010000001">
    <property type="protein sequence ID" value="MDT0593881.1"/>
    <property type="molecule type" value="Genomic_DNA"/>
</dbReference>
<dbReference type="InterPro" id="IPR013562">
    <property type="entry name" value="TmcA/NAT10_N"/>
</dbReference>
<evidence type="ECO:0000259" key="8">
    <source>
        <dbReference type="Pfam" id="PF13718"/>
    </source>
</evidence>
<evidence type="ECO:0000256" key="5">
    <source>
        <dbReference type="ARBA" id="ARBA00023315"/>
    </source>
</evidence>
<proteinExistence type="predicted"/>
<feature type="domain" description="N-acetyltransferase" evidence="8">
    <location>
        <begin position="406"/>
        <end position="524"/>
    </location>
</feature>
<reference evidence="9 10" key="1">
    <citation type="submission" date="2023-09" db="EMBL/GenBank/DDBJ databases">
        <authorList>
            <person name="Rey-Velasco X."/>
        </authorList>
    </citation>
    <scope>NUCLEOTIDE SEQUENCE [LARGE SCALE GENOMIC DNA]</scope>
    <source>
        <strain evidence="9 10">P117</strain>
    </source>
</reference>
<dbReference type="RefSeq" id="WP_311367376.1">
    <property type="nucleotide sequence ID" value="NZ_JAVRHX010000001.1"/>
</dbReference>
<evidence type="ECO:0000259" key="7">
    <source>
        <dbReference type="Pfam" id="PF08351"/>
    </source>
</evidence>
<dbReference type="InterPro" id="IPR027417">
    <property type="entry name" value="P-loop_NTPase"/>
</dbReference>
<dbReference type="SUPFAM" id="SSF52540">
    <property type="entry name" value="P-loop containing nucleoside triphosphate hydrolases"/>
    <property type="match status" value="1"/>
</dbReference>
<evidence type="ECO:0000256" key="1">
    <source>
        <dbReference type="ARBA" id="ARBA00022679"/>
    </source>
</evidence>
<keyword evidence="10" id="KW-1185">Reference proteome</keyword>
<dbReference type="Gene3D" id="3.40.50.300">
    <property type="entry name" value="P-loop containing nucleotide triphosphate hydrolases"/>
    <property type="match status" value="1"/>
</dbReference>
<evidence type="ECO:0000259" key="6">
    <source>
        <dbReference type="Pfam" id="PF05127"/>
    </source>
</evidence>
<gene>
    <name evidence="9" type="ORF">RM552_03365</name>
</gene>
<dbReference type="Pfam" id="PF08351">
    <property type="entry name" value="TmcA_N"/>
    <property type="match status" value="1"/>
</dbReference>
<organism evidence="9 10">
    <name type="scientific">Glaciecola petra</name>
    <dbReference type="NCBI Taxonomy" id="3075602"/>
    <lineage>
        <taxon>Bacteria</taxon>
        <taxon>Pseudomonadati</taxon>
        <taxon>Pseudomonadota</taxon>
        <taxon>Gammaproteobacteria</taxon>
        <taxon>Alteromonadales</taxon>
        <taxon>Alteromonadaceae</taxon>
        <taxon>Glaciecola</taxon>
    </lineage>
</organism>
<evidence type="ECO:0000256" key="3">
    <source>
        <dbReference type="ARBA" id="ARBA00022741"/>
    </source>
</evidence>
<feature type="domain" description="TcmA/NAT10 helicase" evidence="6">
    <location>
        <begin position="217"/>
        <end position="368"/>
    </location>
</feature>
<evidence type="ECO:0000256" key="2">
    <source>
        <dbReference type="ARBA" id="ARBA00022694"/>
    </source>
</evidence>
<keyword evidence="5 9" id="KW-0012">Acyltransferase</keyword>
<evidence type="ECO:0000313" key="10">
    <source>
        <dbReference type="Proteomes" id="UP001253545"/>
    </source>
</evidence>
<protein>
    <submittedName>
        <fullName evidence="9">GNAT family N-acetyltransferase</fullName>
        <ecNumber evidence="9">2.3.1.-</ecNumber>
    </submittedName>
</protein>
<comment type="caution">
    <text evidence="9">The sequence shown here is derived from an EMBL/GenBank/DDBJ whole genome shotgun (WGS) entry which is preliminary data.</text>
</comment>
<dbReference type="InterPro" id="IPR007807">
    <property type="entry name" value="TcmA/NAT10_helicase"/>
</dbReference>
<dbReference type="Proteomes" id="UP001253545">
    <property type="component" value="Unassembled WGS sequence"/>
</dbReference>
<dbReference type="Gene3D" id="3.40.630.30">
    <property type="match status" value="1"/>
</dbReference>
<dbReference type="Gene3D" id="3.40.50.11040">
    <property type="match status" value="1"/>
</dbReference>
<dbReference type="InterPro" id="IPR032672">
    <property type="entry name" value="TmcA/NAT10/Kre33"/>
</dbReference>
<keyword evidence="1 9" id="KW-0808">Transferase</keyword>
<keyword evidence="3" id="KW-0547">Nucleotide-binding</keyword>
<name>A0ABU2ZMN1_9ALTE</name>
<dbReference type="PANTHER" id="PTHR10925:SF5">
    <property type="entry name" value="RNA CYTIDINE ACETYLTRANSFERASE"/>
    <property type="match status" value="1"/>
</dbReference>
<dbReference type="PANTHER" id="PTHR10925">
    <property type="entry name" value="N-ACETYLTRANSFERASE 10"/>
    <property type="match status" value="1"/>
</dbReference>
<keyword evidence="4" id="KW-0067">ATP-binding</keyword>
<dbReference type="InterPro" id="IPR016181">
    <property type="entry name" value="Acyl_CoA_acyltransferase"/>
</dbReference>
<dbReference type="SUPFAM" id="SSF55729">
    <property type="entry name" value="Acyl-CoA N-acyltransferases (Nat)"/>
    <property type="match status" value="1"/>
</dbReference>
<accession>A0ABU2ZMN1</accession>
<evidence type="ECO:0000256" key="4">
    <source>
        <dbReference type="ARBA" id="ARBA00022840"/>
    </source>
</evidence>
<evidence type="ECO:0000313" key="9">
    <source>
        <dbReference type="EMBL" id="MDT0593881.1"/>
    </source>
</evidence>
<dbReference type="CDD" id="cd04301">
    <property type="entry name" value="NAT_SF"/>
    <property type="match status" value="1"/>
</dbReference>
<sequence length="710" mass="80207">MAENLPNNNAIQSLQQGLEAFNEWLNVRSTLACHRQIVTLSVNAKHIFDCLQVLDKHYNQILYVGNSEFESLDNIASKIEPKQYKKMLGQQVDALIFDARMGINLNALIATIGLINHSGICLLILPESDEGNSANTSAISLSFGYQKPESWFNKKLLNVLNEQVLASISQDNWRFPPSLIIDMSENVLTEEINPSTEQQKVITFFSNNIHKKNTLIVMGARGRGKSTLLGFLHAPATEANKHVYICAPSKTHAKQFYSSCGVSDNYLQKTTSFVAPEDLNDIEEKDAVLFIDEMASIAPNFLKNVITQNMPIVMTGTNIGYEGSAKGFVQRLLPSMLSEPTSYVFTLNTPFRWYKEDPLESFTNTLLANDFECTDQKLINTTKEGHHFYLLDKSILINESNIYEQVFGLLNLSHYQTHPNDIVRMLDSPDHQIFVCADTDTNNILAVACIIVEGISDDKVLAENISKGKRRVQGQMTPQTLSYYTFSPQYCDYQYYRISRITVSTEARRQGIGSQLLLTIKSYALLNGVSFLSTSFGFTSELFTFWQQNKFTLAKIGQRVDSASGTRSIMMLASVRDTSSYPKQLLNMRLLMDIKFLRVIKPHISETLEELEKHIPNTNNNDLALYAKQICLLYLDSNMNFKQLAFAIFYYATSLSSEPSNLIDLQNDTPALLTLCLALIQKNLSKKHKIALESKLKIVLKQQINKLNDR</sequence>